<dbReference type="Gene3D" id="2.30.40.10">
    <property type="entry name" value="Urease, subunit C, domain 1"/>
    <property type="match status" value="1"/>
</dbReference>
<evidence type="ECO:0000256" key="2">
    <source>
        <dbReference type="ARBA" id="ARBA00012782"/>
    </source>
</evidence>
<comment type="catalytic activity">
    <reaction evidence="5 6">
        <text>adenine + H2O + H(+) = hypoxanthine + NH4(+)</text>
        <dbReference type="Rhea" id="RHEA:23688"/>
        <dbReference type="ChEBI" id="CHEBI:15377"/>
        <dbReference type="ChEBI" id="CHEBI:15378"/>
        <dbReference type="ChEBI" id="CHEBI:16708"/>
        <dbReference type="ChEBI" id="CHEBI:17368"/>
        <dbReference type="ChEBI" id="CHEBI:28938"/>
        <dbReference type="EC" id="3.5.4.2"/>
    </reaction>
</comment>
<keyword evidence="4 6" id="KW-0464">Manganese</keyword>
<dbReference type="PANTHER" id="PTHR11113:SF2">
    <property type="entry name" value="ADENINE DEAMINASE"/>
    <property type="match status" value="1"/>
</dbReference>
<evidence type="ECO:0000256" key="4">
    <source>
        <dbReference type="ARBA" id="ARBA00023211"/>
    </source>
</evidence>
<organism evidence="9 10">
    <name type="scientific">Alkalibaculum bacchi</name>
    <dbReference type="NCBI Taxonomy" id="645887"/>
    <lineage>
        <taxon>Bacteria</taxon>
        <taxon>Bacillati</taxon>
        <taxon>Bacillota</taxon>
        <taxon>Clostridia</taxon>
        <taxon>Eubacteriales</taxon>
        <taxon>Eubacteriaceae</taxon>
        <taxon>Alkalibaculum</taxon>
    </lineage>
</organism>
<dbReference type="GO" id="GO:0000034">
    <property type="term" value="F:adenine deaminase activity"/>
    <property type="evidence" value="ECO:0007669"/>
    <property type="project" value="UniProtKB-UniRule"/>
</dbReference>
<dbReference type="SUPFAM" id="SSF51338">
    <property type="entry name" value="Composite domain of metallo-dependent hydrolases"/>
    <property type="match status" value="1"/>
</dbReference>
<evidence type="ECO:0000313" key="9">
    <source>
        <dbReference type="EMBL" id="RBP59712.1"/>
    </source>
</evidence>
<dbReference type="InterPro" id="IPR006679">
    <property type="entry name" value="Adenine_deam"/>
</dbReference>
<comment type="cofactor">
    <cofactor evidence="6">
        <name>Mn(2+)</name>
        <dbReference type="ChEBI" id="CHEBI:29035"/>
    </cofactor>
</comment>
<proteinExistence type="inferred from homology"/>
<dbReference type="InterPro" id="IPR032466">
    <property type="entry name" value="Metal_Hydrolase"/>
</dbReference>
<name>A0A366I1H5_9FIRM</name>
<dbReference type="InterPro" id="IPR011059">
    <property type="entry name" value="Metal-dep_hydrolase_composite"/>
</dbReference>
<dbReference type="RefSeq" id="WP_113921492.1">
    <property type="nucleotide sequence ID" value="NZ_QNRX01000018.1"/>
</dbReference>
<dbReference type="GO" id="GO:0006146">
    <property type="term" value="P:adenine catabolic process"/>
    <property type="evidence" value="ECO:0007669"/>
    <property type="project" value="InterPro"/>
</dbReference>
<gene>
    <name evidence="6" type="primary">ade</name>
    <name evidence="9" type="ORF">DES36_11863</name>
</gene>
<dbReference type="PANTHER" id="PTHR11113">
    <property type="entry name" value="N-ACETYLGLUCOSAMINE-6-PHOSPHATE DEACETYLASE"/>
    <property type="match status" value="1"/>
</dbReference>
<dbReference type="AlphaFoldDB" id="A0A366I1H5"/>
<dbReference type="InterPro" id="IPR026912">
    <property type="entry name" value="Adenine_deam_C"/>
</dbReference>
<feature type="domain" description="Amidohydrolase-related" evidence="7">
    <location>
        <begin position="64"/>
        <end position="345"/>
    </location>
</feature>
<dbReference type="Gene3D" id="3.20.20.140">
    <property type="entry name" value="Metal-dependent hydrolases"/>
    <property type="match status" value="1"/>
</dbReference>
<evidence type="ECO:0000259" key="8">
    <source>
        <dbReference type="Pfam" id="PF13382"/>
    </source>
</evidence>
<evidence type="ECO:0000259" key="7">
    <source>
        <dbReference type="Pfam" id="PF01979"/>
    </source>
</evidence>
<evidence type="ECO:0000256" key="1">
    <source>
        <dbReference type="ARBA" id="ARBA00006773"/>
    </source>
</evidence>
<comment type="similarity">
    <text evidence="1 6">Belongs to the metallo-dependent hydrolases superfamily. Adenine deaminase family.</text>
</comment>
<dbReference type="OrthoDB" id="9775607at2"/>
<accession>A0A366I1H5</accession>
<feature type="domain" description="Adenine deaminase C-terminal" evidence="8">
    <location>
        <begin position="405"/>
        <end position="570"/>
    </location>
</feature>
<comment type="caution">
    <text evidence="9">The sequence shown here is derived from an EMBL/GenBank/DDBJ whole genome shotgun (WGS) entry which is preliminary data.</text>
</comment>
<dbReference type="SUPFAM" id="SSF51556">
    <property type="entry name" value="Metallo-dependent hydrolases"/>
    <property type="match status" value="1"/>
</dbReference>
<dbReference type="Pfam" id="PF13382">
    <property type="entry name" value="Adenine_deam_C"/>
    <property type="match status" value="1"/>
</dbReference>
<dbReference type="EC" id="3.5.4.2" evidence="2 6"/>
<dbReference type="Proteomes" id="UP000253490">
    <property type="component" value="Unassembled WGS sequence"/>
</dbReference>
<dbReference type="HAMAP" id="MF_01518">
    <property type="entry name" value="Adenine_deamin"/>
    <property type="match status" value="1"/>
</dbReference>
<evidence type="ECO:0000313" key="10">
    <source>
        <dbReference type="Proteomes" id="UP000253490"/>
    </source>
</evidence>
<sequence length="579" mass="63944">MSTSERRIKVARGLEKADLVLKNGWIINVFTMNVEKVDVAICEGIICGVGIYEGIEEVDCTGYYIAPGFMDSHIHIESSMLHPQEFSNAVVPHGTTTIYTDPHEIANVCGVDGIDFMLDATGNIPLDVFFLLPSCIPSSPFDESGAFLDAEKLKPYYDNSRVLGLAELMDYEGTISGSRDILKKLEDASGKIVDGHGPSLSGKDLCAYVTAGVLSDHECTTLQEAKERIRLGQTVMIREGTAAKNLESLIELFAEPYYQRCILATDDRHPGSLKKEGHINFIIRKAVSFGVDPIKAIAMSTYQTARYFNLKDRGAIAPHYIADIIVLEDLKEFYVKKVYKKGKLVAENGNMIEYLSEPKNTDDKYKSIYHSFHISKLEESDFYIEEPSGDKRNQMRVISLVDNQITTTEQIEEYEPENNGINIHKDILKLAVVERHKGTGSIGLGYVSGYGLKSGAIASSVSHDSHNLIIIGTNEKDMALAANTVQEMEGGYVIANNGVIIDKLPLPIAGLMSDKKAEDLAEDMDKIKKRAYELGIAEGVDPFMTLAFISLPVIPELRLTTKGLVNVKEQKLVPNFLEG</sequence>
<dbReference type="Pfam" id="PF01979">
    <property type="entry name" value="Amidohydro_1"/>
    <property type="match status" value="1"/>
</dbReference>
<keyword evidence="10" id="KW-1185">Reference proteome</keyword>
<keyword evidence="3 6" id="KW-0378">Hydrolase</keyword>
<dbReference type="InterPro" id="IPR006680">
    <property type="entry name" value="Amidohydro-rel"/>
</dbReference>
<protein>
    <recommendedName>
        <fullName evidence="2 6">Adenine deaminase</fullName>
        <shortName evidence="6">Adenase</shortName>
        <shortName evidence="6">Adenine aminase</shortName>
        <ecNumber evidence="2 6">3.5.4.2</ecNumber>
    </recommendedName>
</protein>
<dbReference type="CDD" id="cd01295">
    <property type="entry name" value="AdeC"/>
    <property type="match status" value="1"/>
</dbReference>
<evidence type="ECO:0000256" key="6">
    <source>
        <dbReference type="HAMAP-Rule" id="MF_01518"/>
    </source>
</evidence>
<dbReference type="EMBL" id="QNRX01000018">
    <property type="protein sequence ID" value="RBP59712.1"/>
    <property type="molecule type" value="Genomic_DNA"/>
</dbReference>
<evidence type="ECO:0000256" key="5">
    <source>
        <dbReference type="ARBA" id="ARBA00047720"/>
    </source>
</evidence>
<dbReference type="NCBIfam" id="TIGR01178">
    <property type="entry name" value="ade"/>
    <property type="match status" value="1"/>
</dbReference>
<evidence type="ECO:0000256" key="3">
    <source>
        <dbReference type="ARBA" id="ARBA00022801"/>
    </source>
</evidence>
<reference evidence="9 10" key="1">
    <citation type="submission" date="2018-06" db="EMBL/GenBank/DDBJ databases">
        <title>Genomic Encyclopedia of Type Strains, Phase IV (KMG-IV): sequencing the most valuable type-strain genomes for metagenomic binning, comparative biology and taxonomic classification.</title>
        <authorList>
            <person name="Goeker M."/>
        </authorList>
    </citation>
    <scope>NUCLEOTIDE SEQUENCE [LARGE SCALE GENOMIC DNA]</scope>
    <source>
        <strain evidence="9 10">DSM 22112</strain>
    </source>
</reference>